<dbReference type="EMBL" id="MG011690">
    <property type="protein sequence ID" value="AVK76185.1"/>
    <property type="molecule type" value="Genomic_DNA"/>
</dbReference>
<evidence type="ECO:0000313" key="1">
    <source>
        <dbReference type="EMBL" id="AVK76185.1"/>
    </source>
</evidence>
<evidence type="ECO:0008006" key="2">
    <source>
        <dbReference type="Google" id="ProtNLM"/>
    </source>
</evidence>
<reference evidence="1" key="1">
    <citation type="journal article" date="2018" name="Nat. Commun.">
        <title>Diversity and evolution of the emerging Pandoraviridae family.</title>
        <authorList>
            <person name="Legendre M."/>
            <person name="Fabre E."/>
            <person name="Poirot O."/>
            <person name="Jeudy S."/>
            <person name="Lartigue A."/>
            <person name="Alempic J.M."/>
            <person name="Beucher L."/>
            <person name="Philippe N."/>
            <person name="Bertaux L."/>
            <person name="Christo-Foroux E."/>
            <person name="Labadie K."/>
            <person name="Coute Y."/>
            <person name="Abergel C."/>
            <person name="Claverie J.M."/>
        </authorList>
    </citation>
    <scope>NUCLEOTIDE SEQUENCE [LARGE SCALE GENOMIC DNA]</scope>
    <source>
        <strain evidence="1">Neocaledonia</strain>
    </source>
</reference>
<proteinExistence type="predicted"/>
<dbReference type="Proteomes" id="UP000249287">
    <property type="component" value="Segment"/>
</dbReference>
<dbReference type="GeneID" id="36842898"/>
<gene>
    <name evidence="1" type="ORF">pneo_cds_578</name>
</gene>
<name>A0A2U7UCV2_9VIRU</name>
<sequence length="143" mass="15677">MQTTIHNIPHDVIAHIVSYTDHVTLRALRMASALFHVSSIPDTAAVHVAHYAERVRHTTLLNLAAAAVVASVPVDAPLPYSRLPRDLHRIVGLHRLFWLSRQPCTPLARSAAAHAASLVGIGRGPCRCLCQVWDVLYRALCSL</sequence>
<dbReference type="KEGG" id="vg:36842898"/>
<organism evidence="1">
    <name type="scientific">Pandoravirus neocaledonia</name>
    <dbReference type="NCBI Taxonomy" id="2107708"/>
    <lineage>
        <taxon>Viruses</taxon>
        <taxon>Pandoravirus</taxon>
    </lineage>
</organism>
<dbReference type="RefSeq" id="YP_009482188.1">
    <property type="nucleotide sequence ID" value="NC_037666.1"/>
</dbReference>
<accession>A0A2U7UCV2</accession>
<protein>
    <recommendedName>
        <fullName evidence="2">F-box domain-containing protein</fullName>
    </recommendedName>
</protein>